<comment type="caution">
    <text evidence="3">The sequence shown here is derived from an EMBL/GenBank/DDBJ whole genome shotgun (WGS) entry which is preliminary data.</text>
</comment>
<dbReference type="PANTHER" id="PTHR33542">
    <property type="entry name" value="SIROHYDROCHLORIN FERROCHELATASE, CHLOROPLASTIC"/>
    <property type="match status" value="1"/>
</dbReference>
<dbReference type="EMBL" id="PDEM01000024">
    <property type="protein sequence ID" value="PHZ84462.1"/>
    <property type="molecule type" value="Genomic_DNA"/>
</dbReference>
<dbReference type="GO" id="GO:0046872">
    <property type="term" value="F:metal ion binding"/>
    <property type="evidence" value="ECO:0007669"/>
    <property type="project" value="UniProtKB-KW"/>
</dbReference>
<dbReference type="PANTHER" id="PTHR33542:SF3">
    <property type="entry name" value="SIROHYDROCHLORIN FERROCHELATASE, CHLOROPLASTIC"/>
    <property type="match status" value="1"/>
</dbReference>
<proteinExistence type="predicted"/>
<dbReference type="AlphaFoldDB" id="A0A2G4YQ59"/>
<dbReference type="OrthoDB" id="9797895at2"/>
<accession>A0A2G4YQ59</accession>
<evidence type="ECO:0000313" key="3">
    <source>
        <dbReference type="EMBL" id="PHZ84462.1"/>
    </source>
</evidence>
<evidence type="ECO:0000313" key="4">
    <source>
        <dbReference type="Proteomes" id="UP000229730"/>
    </source>
</evidence>
<dbReference type="InterPro" id="IPR002762">
    <property type="entry name" value="CbiX-like"/>
</dbReference>
<dbReference type="GO" id="GO:0016829">
    <property type="term" value="F:lyase activity"/>
    <property type="evidence" value="ECO:0007669"/>
    <property type="project" value="UniProtKB-KW"/>
</dbReference>
<keyword evidence="2" id="KW-0456">Lyase</keyword>
<dbReference type="Gene3D" id="3.40.50.1400">
    <property type="match status" value="2"/>
</dbReference>
<keyword evidence="4" id="KW-1185">Reference proteome</keyword>
<evidence type="ECO:0000256" key="1">
    <source>
        <dbReference type="ARBA" id="ARBA00022723"/>
    </source>
</evidence>
<dbReference type="Pfam" id="PF01903">
    <property type="entry name" value="CbiX"/>
    <property type="match status" value="2"/>
</dbReference>
<dbReference type="CDD" id="cd03416">
    <property type="entry name" value="CbiX_SirB_N"/>
    <property type="match status" value="1"/>
</dbReference>
<reference evidence="3 4" key="1">
    <citation type="submission" date="2017-10" db="EMBL/GenBank/DDBJ databases">
        <title>Frigbacter circumglobatus gen. nov. sp. nov., isolated from sediment cultured in situ.</title>
        <authorList>
            <person name="Zhao Z."/>
        </authorList>
    </citation>
    <scope>NUCLEOTIDE SEQUENCE [LARGE SCALE GENOMIC DNA]</scope>
    <source>
        <strain evidence="3 4">ZYL</strain>
    </source>
</reference>
<dbReference type="RefSeq" id="WP_099473432.1">
    <property type="nucleotide sequence ID" value="NZ_CP041025.1"/>
</dbReference>
<sequence length="255" mass="27733">MRKTSFHNVPATLICGHGSRSPEAAAEFTSLLKNLQKARPDLPLAGAYLEFNSPTIPEGLQAFYDQGHRTIHVQPLTLYNAGHTKADMPDILSAFKDQNPDVILKYGSALGLTDQMIAVAAASVESVLPEGDRENCKLLVVGRGSKDRAVADQTITLCRKLHDRFDFGDSRYCYAADSAPLLDSALAQAARSHYPEVVVLPYLLFSGRLRRDIQTAITAAAAKYPDFTFHVAPHLGIQDALADAILAKIDVIGQF</sequence>
<keyword evidence="1" id="KW-0479">Metal-binding</keyword>
<organism evidence="3 4">
    <name type="scientific">Paremcibacter congregatus</name>
    <dbReference type="NCBI Taxonomy" id="2043170"/>
    <lineage>
        <taxon>Bacteria</taxon>
        <taxon>Pseudomonadati</taxon>
        <taxon>Pseudomonadota</taxon>
        <taxon>Alphaproteobacteria</taxon>
        <taxon>Emcibacterales</taxon>
        <taxon>Emcibacteraceae</taxon>
        <taxon>Paremcibacter</taxon>
    </lineage>
</organism>
<evidence type="ECO:0000256" key="2">
    <source>
        <dbReference type="ARBA" id="ARBA00023239"/>
    </source>
</evidence>
<protein>
    <recommendedName>
        <fullName evidence="5">Sirohydrochlorin chelatase</fullName>
    </recommendedName>
</protein>
<dbReference type="InterPro" id="IPR050963">
    <property type="entry name" value="Sirohydro_Cobaltochel/CbiX"/>
</dbReference>
<dbReference type="InParanoid" id="A0A2G4YQ59"/>
<dbReference type="Proteomes" id="UP000229730">
    <property type="component" value="Unassembled WGS sequence"/>
</dbReference>
<evidence type="ECO:0008006" key="5">
    <source>
        <dbReference type="Google" id="ProtNLM"/>
    </source>
</evidence>
<name>A0A2G4YQ59_9PROT</name>
<dbReference type="SUPFAM" id="SSF53800">
    <property type="entry name" value="Chelatase"/>
    <property type="match status" value="1"/>
</dbReference>
<gene>
    <name evidence="3" type="ORF">CRD36_11670</name>
</gene>